<evidence type="ECO:0000256" key="10">
    <source>
        <dbReference type="PROSITE-ProRule" id="PRU00175"/>
    </source>
</evidence>
<keyword evidence="4" id="KW-0479">Metal-binding</keyword>
<dbReference type="SUPFAM" id="SSF57850">
    <property type="entry name" value="RING/U-box"/>
    <property type="match status" value="1"/>
</dbReference>
<sequence>MQTQRAMFPAPSDVSMKSDRSIVEPPKFSNRPVPSGLKSSEEGNDQLQNQFTCAVCQKLLKDPVSIICGHKFCRQCINSYWDQSSSSGAFGCPQCRKRSRTRPVLHPHKTMEESMQQDSYQTADDVLHRVLHTHKTSMKNKYESLFEGIKSQDSKTLLNRIYTQLYIIEGESAGINEEHEVLQKIPKTQPTQNAPVKREDKEDKLKTVLTKGIAGIGKTVSVQKFILDWAEGKANQDVNFMFVLPFRELNLIKDEQYSFQMLLCDFHPEIKDLNSKIYDSHKIVFIFDGLDENRIPLNFFEYEKISDITMTSSVSVLIANLIKGELLPSALIWITSRPAAANQIPLQYIDRVTEIQGFNDPQKEEYFRKKVCDQAQASKIISHIKSTKSLHIMCHIPVFCWMSAVVLQQFLECCINAEIPKTLTEMYIHFLLIQINKKKWKYRKSTERDGKTLLENNRDMILKLAELAFKQLIKGNIMFYEEDLRECGIDVTEASVYSGICTEIFKEESVLYQKKVYCFVHLSFQEFLAALYVFHCFVSKNMEVLNFFKPLYKEWPENVPMEELLKRAVNKALESKDGHLDLFLRFLLGISLESNQRLLQGLLTHTERSSESIDKMITYIQKIIKMMMEKIRQRMHLPTDRSINLFLCLTEMRDQSLSREIQEYLQSEKHRETALSPGQCSALACMLLIADEVQDELNLKKYNTSEEGYRRLIPAITKCRKALLAGCRLTMNSCETMASALQSANSSLKELDLTNNGLKDSGVKLLSAGLNSSHCKLEILRLAACNLTTNSCEMISSSLQSANSCLTELDISYNGLRDSGVELLSDGLNCSHCKLEILRSASCELIDFMFFLKAICNPQLCLIKLDNFYVMNYKNKQETQKAPPKTI</sequence>
<comment type="subcellular location">
    <subcellularLocation>
        <location evidence="1">Cytoplasm</location>
    </subcellularLocation>
</comment>
<dbReference type="InterPro" id="IPR027417">
    <property type="entry name" value="P-loop_NTPase"/>
</dbReference>
<dbReference type="GO" id="GO:0005524">
    <property type="term" value="F:ATP binding"/>
    <property type="evidence" value="ECO:0007669"/>
    <property type="project" value="UniProtKB-KW"/>
</dbReference>
<evidence type="ECO:0000256" key="8">
    <source>
        <dbReference type="ARBA" id="ARBA00022833"/>
    </source>
</evidence>
<dbReference type="Ensembl" id="ENSEEET00000038580.2">
    <property type="protein sequence ID" value="ENSEEEP00000038138.2"/>
    <property type="gene ID" value="ENSEEEG00000005361.2"/>
</dbReference>
<dbReference type="InterPro" id="IPR051261">
    <property type="entry name" value="NLR"/>
</dbReference>
<dbReference type="Pfam" id="PF05729">
    <property type="entry name" value="NACHT"/>
    <property type="match status" value="1"/>
</dbReference>
<dbReference type="InterPro" id="IPR007111">
    <property type="entry name" value="NACHT_NTPase"/>
</dbReference>
<evidence type="ECO:0000256" key="11">
    <source>
        <dbReference type="SAM" id="MobiDB-lite"/>
    </source>
</evidence>
<keyword evidence="3" id="KW-0433">Leucine-rich repeat</keyword>
<keyword evidence="7 10" id="KW-0863">Zinc-finger</keyword>
<dbReference type="InterPro" id="IPR029495">
    <property type="entry name" value="NACHT-assoc"/>
</dbReference>
<dbReference type="SUPFAM" id="SSF52540">
    <property type="entry name" value="P-loop containing nucleoside triphosphate hydrolases"/>
    <property type="match status" value="1"/>
</dbReference>
<evidence type="ECO:0000256" key="9">
    <source>
        <dbReference type="ARBA" id="ARBA00022840"/>
    </source>
</evidence>
<evidence type="ECO:0000256" key="6">
    <source>
        <dbReference type="ARBA" id="ARBA00022741"/>
    </source>
</evidence>
<reference evidence="14" key="5">
    <citation type="submission" date="2025-09" db="UniProtKB">
        <authorList>
            <consortium name="Ensembl"/>
        </authorList>
    </citation>
    <scope>IDENTIFICATION</scope>
</reference>
<feature type="domain" description="NACHT" evidence="13">
    <location>
        <begin position="206"/>
        <end position="340"/>
    </location>
</feature>
<reference evidence="14" key="4">
    <citation type="submission" date="2025-08" db="UniProtKB">
        <authorList>
            <consortium name="Ensembl"/>
        </authorList>
    </citation>
    <scope>IDENTIFICATION</scope>
</reference>
<dbReference type="Pfam" id="PF13516">
    <property type="entry name" value="LRR_6"/>
    <property type="match status" value="2"/>
</dbReference>
<dbReference type="AlphaFoldDB" id="A0A4W4GJ07"/>
<dbReference type="GO" id="GO:0008270">
    <property type="term" value="F:zinc ion binding"/>
    <property type="evidence" value="ECO:0007669"/>
    <property type="project" value="UniProtKB-KW"/>
</dbReference>
<evidence type="ECO:0000256" key="2">
    <source>
        <dbReference type="ARBA" id="ARBA00022490"/>
    </source>
</evidence>
<evidence type="ECO:0000313" key="14">
    <source>
        <dbReference type="Ensembl" id="ENSEEEP00000038138.2"/>
    </source>
</evidence>
<dbReference type="GO" id="GO:0005737">
    <property type="term" value="C:cytoplasm"/>
    <property type="evidence" value="ECO:0007669"/>
    <property type="project" value="UniProtKB-SubCell"/>
</dbReference>
<proteinExistence type="predicted"/>
<dbReference type="Proteomes" id="UP000314983">
    <property type="component" value="Chromosome 16"/>
</dbReference>
<dbReference type="PANTHER" id="PTHR24106">
    <property type="entry name" value="NACHT, LRR AND CARD DOMAINS-CONTAINING"/>
    <property type="match status" value="1"/>
</dbReference>
<keyword evidence="8" id="KW-0862">Zinc</keyword>
<dbReference type="Pfam" id="PF17776">
    <property type="entry name" value="NLRC4_HD2"/>
    <property type="match status" value="1"/>
</dbReference>
<dbReference type="Gene3D" id="3.40.50.300">
    <property type="entry name" value="P-loop containing nucleotide triphosphate hydrolases"/>
    <property type="match status" value="1"/>
</dbReference>
<dbReference type="SMART" id="SM00368">
    <property type="entry name" value="LRR_RI"/>
    <property type="match status" value="3"/>
</dbReference>
<evidence type="ECO:0000313" key="15">
    <source>
        <dbReference type="Proteomes" id="UP000314983"/>
    </source>
</evidence>
<dbReference type="FunFam" id="3.40.50.300:FF:000210">
    <property type="entry name" value="Si:dkey-16p6.1"/>
    <property type="match status" value="1"/>
</dbReference>
<evidence type="ECO:0000256" key="4">
    <source>
        <dbReference type="ARBA" id="ARBA00022723"/>
    </source>
</evidence>
<evidence type="ECO:0008006" key="16">
    <source>
        <dbReference type="Google" id="ProtNLM"/>
    </source>
</evidence>
<dbReference type="Pfam" id="PF14484">
    <property type="entry name" value="FISNA"/>
    <property type="match status" value="1"/>
</dbReference>
<name>A0A4W4GJ07_ELEEL</name>
<reference evidence="15" key="1">
    <citation type="journal article" date="2014" name="Science">
        <title>Nonhuman genetics. Genomic basis for the convergent evolution of electric organs.</title>
        <authorList>
            <person name="Gallant J.R."/>
            <person name="Traeger L.L."/>
            <person name="Volkening J.D."/>
            <person name="Moffett H."/>
            <person name="Chen P.H."/>
            <person name="Novina C.D."/>
            <person name="Phillips G.N.Jr."/>
            <person name="Anand R."/>
            <person name="Wells G.B."/>
            <person name="Pinch M."/>
            <person name="Guth R."/>
            <person name="Unguez G.A."/>
            <person name="Albert J.S."/>
            <person name="Zakon H.H."/>
            <person name="Samanta M.P."/>
            <person name="Sussman M.R."/>
        </authorList>
    </citation>
    <scope>NUCLEOTIDE SEQUENCE [LARGE SCALE GENOMIC DNA]</scope>
</reference>
<organism evidence="14 15">
    <name type="scientific">Electrophorus electricus</name>
    <name type="common">Electric eel</name>
    <name type="synonym">Gymnotus electricus</name>
    <dbReference type="NCBI Taxonomy" id="8005"/>
    <lineage>
        <taxon>Eukaryota</taxon>
        <taxon>Metazoa</taxon>
        <taxon>Chordata</taxon>
        <taxon>Craniata</taxon>
        <taxon>Vertebrata</taxon>
        <taxon>Euteleostomi</taxon>
        <taxon>Actinopterygii</taxon>
        <taxon>Neopterygii</taxon>
        <taxon>Teleostei</taxon>
        <taxon>Ostariophysi</taxon>
        <taxon>Gymnotiformes</taxon>
        <taxon>Gymnotoidei</taxon>
        <taxon>Gymnotidae</taxon>
        <taxon>Electrophorus</taxon>
    </lineage>
</organism>
<protein>
    <recommendedName>
        <fullName evidence="16">RING-type domain-containing protein</fullName>
    </recommendedName>
</protein>
<dbReference type="PROSITE" id="PS00518">
    <property type="entry name" value="ZF_RING_1"/>
    <property type="match status" value="1"/>
</dbReference>
<keyword evidence="6" id="KW-0547">Nucleotide-binding</keyword>
<keyword evidence="9" id="KW-0067">ATP-binding</keyword>
<accession>A0A4W4GJ07</accession>
<dbReference type="InterPro" id="IPR041075">
    <property type="entry name" value="NOD1/2_WH"/>
</dbReference>
<dbReference type="PROSITE" id="PS50837">
    <property type="entry name" value="NACHT"/>
    <property type="match status" value="1"/>
</dbReference>
<keyword evidence="15" id="KW-1185">Reference proteome</keyword>
<dbReference type="SMART" id="SM01288">
    <property type="entry name" value="FISNA"/>
    <property type="match status" value="1"/>
</dbReference>
<dbReference type="InterPro" id="IPR032675">
    <property type="entry name" value="LRR_dom_sf"/>
</dbReference>
<dbReference type="InterPro" id="IPR017907">
    <property type="entry name" value="Znf_RING_CS"/>
</dbReference>
<dbReference type="InterPro" id="IPR041267">
    <property type="entry name" value="NLRP_HD2"/>
</dbReference>
<dbReference type="PROSITE" id="PS50089">
    <property type="entry name" value="ZF_RING_2"/>
    <property type="match status" value="1"/>
</dbReference>
<reference evidence="14" key="3">
    <citation type="submission" date="2020-05" db="EMBL/GenBank/DDBJ databases">
        <title>Electrophorus electricus (electric eel) genome, fEleEle1, primary haplotype.</title>
        <authorList>
            <person name="Myers G."/>
            <person name="Meyer A."/>
            <person name="Fedrigo O."/>
            <person name="Formenti G."/>
            <person name="Rhie A."/>
            <person name="Tracey A."/>
            <person name="Sims Y."/>
            <person name="Jarvis E.D."/>
        </authorList>
    </citation>
    <scope>NUCLEOTIDE SEQUENCE [LARGE SCALE GENOMIC DNA]</scope>
</reference>
<feature type="domain" description="RING-type" evidence="12">
    <location>
        <begin position="53"/>
        <end position="96"/>
    </location>
</feature>
<reference evidence="15" key="2">
    <citation type="journal article" date="2017" name="Sci. Adv.">
        <title>A tail of two voltages: Proteomic comparison of the three electric organs of the electric eel.</title>
        <authorList>
            <person name="Traeger L.L."/>
            <person name="Sabat G."/>
            <person name="Barrett-Wilt G.A."/>
            <person name="Wells G.B."/>
            <person name="Sussman M.R."/>
        </authorList>
    </citation>
    <scope>NUCLEOTIDE SEQUENCE [LARGE SCALE GENOMIC DNA]</scope>
</reference>
<evidence type="ECO:0000256" key="1">
    <source>
        <dbReference type="ARBA" id="ARBA00004496"/>
    </source>
</evidence>
<dbReference type="InterPro" id="IPR013083">
    <property type="entry name" value="Znf_RING/FYVE/PHD"/>
</dbReference>
<keyword evidence="5" id="KW-0677">Repeat</keyword>
<dbReference type="Pfam" id="PF17779">
    <property type="entry name" value="WHD_NOD2"/>
    <property type="match status" value="1"/>
</dbReference>
<dbReference type="SMART" id="SM00184">
    <property type="entry name" value="RING"/>
    <property type="match status" value="1"/>
</dbReference>
<dbReference type="Gene3D" id="3.80.10.10">
    <property type="entry name" value="Ribonuclease Inhibitor"/>
    <property type="match status" value="1"/>
</dbReference>
<evidence type="ECO:0000256" key="7">
    <source>
        <dbReference type="ARBA" id="ARBA00022771"/>
    </source>
</evidence>
<dbReference type="Pfam" id="PF15227">
    <property type="entry name" value="zf-C3HC4_4"/>
    <property type="match status" value="1"/>
</dbReference>
<dbReference type="Gene3D" id="3.30.40.10">
    <property type="entry name" value="Zinc/RING finger domain, C3HC4 (zinc finger)"/>
    <property type="match status" value="1"/>
</dbReference>
<evidence type="ECO:0000256" key="5">
    <source>
        <dbReference type="ARBA" id="ARBA00022737"/>
    </source>
</evidence>
<evidence type="ECO:0000259" key="13">
    <source>
        <dbReference type="PROSITE" id="PS50837"/>
    </source>
</evidence>
<dbReference type="GeneTree" id="ENSGT01150000286911"/>
<dbReference type="SUPFAM" id="SSF52047">
    <property type="entry name" value="RNI-like"/>
    <property type="match status" value="1"/>
</dbReference>
<keyword evidence="2" id="KW-0963">Cytoplasm</keyword>
<dbReference type="InterPro" id="IPR001841">
    <property type="entry name" value="Znf_RING"/>
</dbReference>
<evidence type="ECO:0000256" key="3">
    <source>
        <dbReference type="ARBA" id="ARBA00022614"/>
    </source>
</evidence>
<evidence type="ECO:0000259" key="12">
    <source>
        <dbReference type="PROSITE" id="PS50089"/>
    </source>
</evidence>
<feature type="region of interest" description="Disordered" evidence="11">
    <location>
        <begin position="1"/>
        <end position="43"/>
    </location>
</feature>
<dbReference type="InterPro" id="IPR001611">
    <property type="entry name" value="Leu-rich_rpt"/>
</dbReference>